<sequence>MAGQQQQIIDTIFSMKRRILRPDDSSDSEETETPYTTQKQNLKRKAQYARSGDPDFLSDPRPYKKRIEHAGHQRYILQRNPPRYDPDGDVVEVGDEYEDGDDLSTVEENPYADVQLENLLAPLTSAADLPTHPSYSLAYASNHLTSMTKEAAAVARKEQILLWHAKNVFSKLQGDTSWAPDALGSMAHQPLKEFWSSGAEQRETNGDSEQVRKPQGEDVTKGQGAIPTTEDVDMEDTGQTNGNHSEERNGGSTSKLSNGTEPVTNGASHDVDAENPHTNGEGPHSPAGDDISETASQQTHRMTTRARAQAASTPSPSSSPSSIVHPVHPLFTFSMDSLPDRDFGLPPQEAEDTRMLLMAYVQKQEEISRVATELYHGMLQGERMRQNVFKWSKAEAHLGEMSDGEDWYDREEWSLEQDLIKGKDEEEDDTQVAGKKSTRQRRKPDKDDR</sequence>
<evidence type="ECO:0000313" key="3">
    <source>
        <dbReference type="EMBL" id="KAF2691096.1"/>
    </source>
</evidence>
<dbReference type="PANTHER" id="PTHR28232:SF1">
    <property type="entry name" value="TRANSCRIPTIONAL REGULATORY PROTEIN RXT2"/>
    <property type="match status" value="1"/>
</dbReference>
<dbReference type="Proteomes" id="UP000799291">
    <property type="component" value="Unassembled WGS sequence"/>
</dbReference>
<keyword evidence="4" id="KW-1185">Reference proteome</keyword>
<dbReference type="Pfam" id="PF08595">
    <property type="entry name" value="RXT2_N"/>
    <property type="match status" value="1"/>
</dbReference>
<dbReference type="InterPro" id="IPR013904">
    <property type="entry name" value="RXT2_N"/>
</dbReference>
<feature type="domain" description="Transcriptional regulatory protein RXT2 N-terminal" evidence="2">
    <location>
        <begin position="42"/>
        <end position="175"/>
    </location>
</feature>
<dbReference type="InterPro" id="IPR039602">
    <property type="entry name" value="Rxt2"/>
</dbReference>
<evidence type="ECO:0000256" key="1">
    <source>
        <dbReference type="SAM" id="MobiDB-lite"/>
    </source>
</evidence>
<gene>
    <name evidence="3" type="ORF">K458DRAFT_288780</name>
</gene>
<proteinExistence type="predicted"/>
<dbReference type="PANTHER" id="PTHR28232">
    <property type="entry name" value="TRANSCRIPTIONAL REGULATORY PROTEIN RXT2"/>
    <property type="match status" value="1"/>
</dbReference>
<evidence type="ECO:0000259" key="2">
    <source>
        <dbReference type="Pfam" id="PF08595"/>
    </source>
</evidence>
<dbReference type="GO" id="GO:0005829">
    <property type="term" value="C:cytosol"/>
    <property type="evidence" value="ECO:0007669"/>
    <property type="project" value="TreeGrafter"/>
</dbReference>
<organism evidence="3 4">
    <name type="scientific">Lentithecium fluviatile CBS 122367</name>
    <dbReference type="NCBI Taxonomy" id="1168545"/>
    <lineage>
        <taxon>Eukaryota</taxon>
        <taxon>Fungi</taxon>
        <taxon>Dikarya</taxon>
        <taxon>Ascomycota</taxon>
        <taxon>Pezizomycotina</taxon>
        <taxon>Dothideomycetes</taxon>
        <taxon>Pleosporomycetidae</taxon>
        <taxon>Pleosporales</taxon>
        <taxon>Massarineae</taxon>
        <taxon>Lentitheciaceae</taxon>
        <taxon>Lentithecium</taxon>
    </lineage>
</organism>
<reference evidence="3" key="1">
    <citation type="journal article" date="2020" name="Stud. Mycol.">
        <title>101 Dothideomycetes genomes: a test case for predicting lifestyles and emergence of pathogens.</title>
        <authorList>
            <person name="Haridas S."/>
            <person name="Albert R."/>
            <person name="Binder M."/>
            <person name="Bloem J."/>
            <person name="Labutti K."/>
            <person name="Salamov A."/>
            <person name="Andreopoulos B."/>
            <person name="Baker S."/>
            <person name="Barry K."/>
            <person name="Bills G."/>
            <person name="Bluhm B."/>
            <person name="Cannon C."/>
            <person name="Castanera R."/>
            <person name="Culley D."/>
            <person name="Daum C."/>
            <person name="Ezra D."/>
            <person name="Gonzalez J."/>
            <person name="Henrissat B."/>
            <person name="Kuo A."/>
            <person name="Liang C."/>
            <person name="Lipzen A."/>
            <person name="Lutzoni F."/>
            <person name="Magnuson J."/>
            <person name="Mondo S."/>
            <person name="Nolan M."/>
            <person name="Ohm R."/>
            <person name="Pangilinan J."/>
            <person name="Park H.-J."/>
            <person name="Ramirez L."/>
            <person name="Alfaro M."/>
            <person name="Sun H."/>
            <person name="Tritt A."/>
            <person name="Yoshinaga Y."/>
            <person name="Zwiers L.-H."/>
            <person name="Turgeon B."/>
            <person name="Goodwin S."/>
            <person name="Spatafora J."/>
            <person name="Crous P."/>
            <person name="Grigoriev I."/>
        </authorList>
    </citation>
    <scope>NUCLEOTIDE SEQUENCE</scope>
    <source>
        <strain evidence="3">CBS 122367</strain>
    </source>
</reference>
<feature type="region of interest" description="Disordered" evidence="1">
    <location>
        <begin position="418"/>
        <end position="449"/>
    </location>
</feature>
<dbReference type="OrthoDB" id="441210at2759"/>
<dbReference type="EMBL" id="MU005570">
    <property type="protein sequence ID" value="KAF2691096.1"/>
    <property type="molecule type" value="Genomic_DNA"/>
</dbReference>
<feature type="compositionally biased region" description="Polar residues" evidence="1">
    <location>
        <begin position="250"/>
        <end position="267"/>
    </location>
</feature>
<protein>
    <recommendedName>
        <fullName evidence="2">Transcriptional regulatory protein RXT2 N-terminal domain-containing protein</fullName>
    </recommendedName>
</protein>
<dbReference type="AlphaFoldDB" id="A0A6G1JKT5"/>
<feature type="compositionally biased region" description="Low complexity" evidence="1">
    <location>
        <begin position="297"/>
        <end position="322"/>
    </location>
</feature>
<evidence type="ECO:0000313" key="4">
    <source>
        <dbReference type="Proteomes" id="UP000799291"/>
    </source>
</evidence>
<accession>A0A6G1JKT5</accession>
<dbReference type="GO" id="GO:0033698">
    <property type="term" value="C:Rpd3L complex"/>
    <property type="evidence" value="ECO:0007669"/>
    <property type="project" value="TreeGrafter"/>
</dbReference>
<feature type="region of interest" description="Disordered" evidence="1">
    <location>
        <begin position="13"/>
        <end position="64"/>
    </location>
</feature>
<feature type="compositionally biased region" description="Basic and acidic residues" evidence="1">
    <location>
        <begin position="200"/>
        <end position="220"/>
    </location>
</feature>
<name>A0A6G1JKT5_9PLEO</name>
<feature type="region of interest" description="Disordered" evidence="1">
    <location>
        <begin position="198"/>
        <end position="324"/>
    </location>
</feature>